<protein>
    <submittedName>
        <fullName evidence="2">Uncharacterized protein</fullName>
    </submittedName>
</protein>
<feature type="transmembrane region" description="Helical" evidence="1">
    <location>
        <begin position="21"/>
        <end position="37"/>
    </location>
</feature>
<dbReference type="Proteomes" id="UP000188929">
    <property type="component" value="Unassembled WGS sequence"/>
</dbReference>
<evidence type="ECO:0000313" key="2">
    <source>
        <dbReference type="EMBL" id="ONH27806.1"/>
    </source>
</evidence>
<name>A0A1V2I7Z8_9ACTN</name>
<sequence>MTAKIRNFLAFWYDFFVGDDWRVAIGVVLAVATTAAIHTAIPAWWLLPLTVAVLLPFTVWRAIRR</sequence>
<feature type="transmembrane region" description="Helical" evidence="1">
    <location>
        <begin position="43"/>
        <end position="63"/>
    </location>
</feature>
<dbReference type="AlphaFoldDB" id="A0A1V2I7Z8"/>
<gene>
    <name evidence="2" type="ORF">BL253_21515</name>
</gene>
<organism evidence="2 3">
    <name type="scientific">Pseudofrankia asymbiotica</name>
    <dbReference type="NCBI Taxonomy" id="1834516"/>
    <lineage>
        <taxon>Bacteria</taxon>
        <taxon>Bacillati</taxon>
        <taxon>Actinomycetota</taxon>
        <taxon>Actinomycetes</taxon>
        <taxon>Frankiales</taxon>
        <taxon>Frankiaceae</taxon>
        <taxon>Pseudofrankia</taxon>
    </lineage>
</organism>
<comment type="caution">
    <text evidence="2">The sequence shown here is derived from an EMBL/GenBank/DDBJ whole genome shotgun (WGS) entry which is preliminary data.</text>
</comment>
<keyword evidence="3" id="KW-1185">Reference proteome</keyword>
<keyword evidence="1" id="KW-0472">Membrane</keyword>
<reference evidence="3" key="1">
    <citation type="submission" date="2016-10" db="EMBL/GenBank/DDBJ databases">
        <title>Frankia sp. NRRL B-16386 Genome sequencing.</title>
        <authorList>
            <person name="Ghodhbane-Gtari F."/>
            <person name="Swanson E."/>
            <person name="Gueddou A."/>
            <person name="Hezbri K."/>
            <person name="Ktari K."/>
            <person name="Nouioui I."/>
            <person name="Morris K."/>
            <person name="Simpson S."/>
            <person name="Abebe-Akele F."/>
            <person name="Thomas K."/>
            <person name="Gtari M."/>
            <person name="Tisa L.S."/>
        </authorList>
    </citation>
    <scope>NUCLEOTIDE SEQUENCE [LARGE SCALE GENOMIC DNA]</scope>
    <source>
        <strain evidence="3">NRRL B-16386</strain>
    </source>
</reference>
<evidence type="ECO:0000256" key="1">
    <source>
        <dbReference type="SAM" id="Phobius"/>
    </source>
</evidence>
<keyword evidence="1" id="KW-0812">Transmembrane</keyword>
<dbReference type="EMBL" id="MOMC01000044">
    <property type="protein sequence ID" value="ONH27806.1"/>
    <property type="molecule type" value="Genomic_DNA"/>
</dbReference>
<evidence type="ECO:0000313" key="3">
    <source>
        <dbReference type="Proteomes" id="UP000188929"/>
    </source>
</evidence>
<accession>A0A1V2I7Z8</accession>
<keyword evidence="1" id="KW-1133">Transmembrane helix</keyword>
<proteinExistence type="predicted"/>
<dbReference type="RefSeq" id="WP_076818972.1">
    <property type="nucleotide sequence ID" value="NZ_MOMC01000044.1"/>
</dbReference>